<reference evidence="3 4" key="1">
    <citation type="journal article" date="2020" name="BMC Genomics">
        <title>Intraspecific diversification of the crop wild relative Brassica cretica Lam. using demographic model selection.</title>
        <authorList>
            <person name="Kioukis A."/>
            <person name="Michalopoulou V.A."/>
            <person name="Briers L."/>
            <person name="Pirintsos S."/>
            <person name="Studholme D.J."/>
            <person name="Pavlidis P."/>
            <person name="Sarris P.F."/>
        </authorList>
    </citation>
    <scope>NUCLEOTIDE SEQUENCE [LARGE SCALE GENOMIC DNA]</scope>
    <source>
        <strain evidence="4">cv. PFS-1207/04</strain>
    </source>
</reference>
<dbReference type="Gene3D" id="2.30.30.30">
    <property type="match status" value="1"/>
</dbReference>
<name>A0ABQ7C4X0_BRACR</name>
<dbReference type="Proteomes" id="UP000266723">
    <property type="component" value="Unassembled WGS sequence"/>
</dbReference>
<proteinExistence type="predicted"/>
<evidence type="ECO:0000259" key="2">
    <source>
        <dbReference type="Pfam" id="PF21485"/>
    </source>
</evidence>
<dbReference type="PANTHER" id="PTHR11673">
    <property type="entry name" value="TRANSLATION INITIATION FACTOR 5A FAMILY MEMBER"/>
    <property type="match status" value="1"/>
</dbReference>
<organism evidence="3 4">
    <name type="scientific">Brassica cretica</name>
    <name type="common">Mustard</name>
    <dbReference type="NCBI Taxonomy" id="69181"/>
    <lineage>
        <taxon>Eukaryota</taxon>
        <taxon>Viridiplantae</taxon>
        <taxon>Streptophyta</taxon>
        <taxon>Embryophyta</taxon>
        <taxon>Tracheophyta</taxon>
        <taxon>Spermatophyta</taxon>
        <taxon>Magnoliopsida</taxon>
        <taxon>eudicotyledons</taxon>
        <taxon>Gunneridae</taxon>
        <taxon>Pentapetalae</taxon>
        <taxon>rosids</taxon>
        <taxon>malvids</taxon>
        <taxon>Brassicales</taxon>
        <taxon>Brassicaceae</taxon>
        <taxon>Brassiceae</taxon>
        <taxon>Brassica</taxon>
    </lineage>
</organism>
<gene>
    <name evidence="3" type="ORF">DY000_02008552</name>
</gene>
<feature type="compositionally biased region" description="Basic and acidic residues" evidence="1">
    <location>
        <begin position="1"/>
        <end position="10"/>
    </location>
</feature>
<evidence type="ECO:0000313" key="3">
    <source>
        <dbReference type="EMBL" id="KAF3547240.1"/>
    </source>
</evidence>
<dbReference type="InterPro" id="IPR048670">
    <property type="entry name" value="IF5A-like_N"/>
</dbReference>
<protein>
    <recommendedName>
        <fullName evidence="2">Translation initiation factor 5A-like N-terminal domain-containing protein</fullName>
    </recommendedName>
</protein>
<sequence length="55" mass="6150">MSDEEHHFESSDAGASKTYPQQAGNIRKGGHIVIKGRPCKFVCVWIPVEARHLKC</sequence>
<accession>A0ABQ7C4X0</accession>
<dbReference type="Pfam" id="PF21485">
    <property type="entry name" value="IF5A-like_N"/>
    <property type="match status" value="1"/>
</dbReference>
<dbReference type="SUPFAM" id="SSF50104">
    <property type="entry name" value="Translation proteins SH3-like domain"/>
    <property type="match status" value="1"/>
</dbReference>
<evidence type="ECO:0000256" key="1">
    <source>
        <dbReference type="SAM" id="MobiDB-lite"/>
    </source>
</evidence>
<keyword evidence="4" id="KW-1185">Reference proteome</keyword>
<evidence type="ECO:0000313" key="4">
    <source>
        <dbReference type="Proteomes" id="UP000266723"/>
    </source>
</evidence>
<dbReference type="InterPro" id="IPR008991">
    <property type="entry name" value="Translation_prot_SH3-like_sf"/>
</dbReference>
<feature type="region of interest" description="Disordered" evidence="1">
    <location>
        <begin position="1"/>
        <end position="23"/>
    </location>
</feature>
<comment type="caution">
    <text evidence="3">The sequence shown here is derived from an EMBL/GenBank/DDBJ whole genome shotgun (WGS) entry which is preliminary data.</text>
</comment>
<feature type="domain" description="Translation initiation factor 5A-like N-terminal" evidence="2">
    <location>
        <begin position="16"/>
        <end position="42"/>
    </location>
</feature>
<dbReference type="InterPro" id="IPR014722">
    <property type="entry name" value="Rib_uL2_dom2"/>
</dbReference>
<dbReference type="InterPro" id="IPR001884">
    <property type="entry name" value="IF5A-like"/>
</dbReference>
<dbReference type="EMBL" id="QGKV02000832">
    <property type="protein sequence ID" value="KAF3547240.1"/>
    <property type="molecule type" value="Genomic_DNA"/>
</dbReference>